<dbReference type="Pfam" id="PF13180">
    <property type="entry name" value="PDZ_2"/>
    <property type="match status" value="1"/>
</dbReference>
<evidence type="ECO:0000256" key="1">
    <source>
        <dbReference type="ARBA" id="ARBA00010541"/>
    </source>
</evidence>
<dbReference type="InterPro" id="IPR001478">
    <property type="entry name" value="PDZ"/>
</dbReference>
<dbReference type="InterPro" id="IPR051201">
    <property type="entry name" value="Chloro_Bact_Ser_Proteases"/>
</dbReference>
<dbReference type="Gene3D" id="2.30.42.10">
    <property type="match status" value="1"/>
</dbReference>
<protein>
    <submittedName>
        <fullName evidence="5">HtrA2 peptidase</fullName>
    </submittedName>
</protein>
<dbReference type="GO" id="GO:0006508">
    <property type="term" value="P:proteolysis"/>
    <property type="evidence" value="ECO:0007669"/>
    <property type="project" value="UniProtKB-KW"/>
</dbReference>
<dbReference type="AlphaFoldDB" id="A0A0G0JKX1"/>
<gene>
    <name evidence="5" type="ORF">US90_C0025G0007</name>
</gene>
<dbReference type="InterPro" id="IPR043504">
    <property type="entry name" value="Peptidase_S1_PA_chymotrypsin"/>
</dbReference>
<dbReference type="PANTHER" id="PTHR43343">
    <property type="entry name" value="PEPTIDASE S12"/>
    <property type="match status" value="1"/>
</dbReference>
<dbReference type="InterPro" id="IPR036034">
    <property type="entry name" value="PDZ_sf"/>
</dbReference>
<organism evidence="5 6">
    <name type="scientific">Candidatus Shapirobacteria bacterium GW2011_GWE2_38_30</name>
    <dbReference type="NCBI Taxonomy" id="1618490"/>
    <lineage>
        <taxon>Bacteria</taxon>
        <taxon>Candidatus Shapironibacteriota</taxon>
    </lineage>
</organism>
<comment type="similarity">
    <text evidence="1">Belongs to the peptidase S1C family.</text>
</comment>
<dbReference type="STRING" id="1618490.US90_C0025G0007"/>
<proteinExistence type="inferred from homology"/>
<dbReference type="Pfam" id="PF13365">
    <property type="entry name" value="Trypsin_2"/>
    <property type="match status" value="1"/>
</dbReference>
<reference evidence="5 6" key="1">
    <citation type="journal article" date="2015" name="Nature">
        <title>rRNA introns, odd ribosomes, and small enigmatic genomes across a large radiation of phyla.</title>
        <authorList>
            <person name="Brown C.T."/>
            <person name="Hug L.A."/>
            <person name="Thomas B.C."/>
            <person name="Sharon I."/>
            <person name="Castelle C.J."/>
            <person name="Singh A."/>
            <person name="Wilkins M.J."/>
            <person name="Williams K.H."/>
            <person name="Banfield J.F."/>
        </authorList>
    </citation>
    <scope>NUCLEOTIDE SEQUENCE [LARGE SCALE GENOMIC DNA]</scope>
</reference>
<evidence type="ECO:0000313" key="5">
    <source>
        <dbReference type="EMBL" id="KKQ68318.1"/>
    </source>
</evidence>
<dbReference type="PROSITE" id="PS50106">
    <property type="entry name" value="PDZ"/>
    <property type="match status" value="1"/>
</dbReference>
<dbReference type="SUPFAM" id="SSF50156">
    <property type="entry name" value="PDZ domain-like"/>
    <property type="match status" value="1"/>
</dbReference>
<dbReference type="PANTHER" id="PTHR43343:SF3">
    <property type="entry name" value="PROTEASE DO-LIKE 8, CHLOROPLASTIC"/>
    <property type="match status" value="1"/>
</dbReference>
<dbReference type="GO" id="GO:0004252">
    <property type="term" value="F:serine-type endopeptidase activity"/>
    <property type="evidence" value="ECO:0007669"/>
    <property type="project" value="InterPro"/>
</dbReference>
<name>A0A0G0JKX1_9BACT</name>
<dbReference type="Proteomes" id="UP000034406">
    <property type="component" value="Unassembled WGS sequence"/>
</dbReference>
<keyword evidence="2" id="KW-0645">Protease</keyword>
<dbReference type="EMBL" id="LBUT01000025">
    <property type="protein sequence ID" value="KKQ68318.1"/>
    <property type="molecule type" value="Genomic_DNA"/>
</dbReference>
<keyword evidence="3" id="KW-0378">Hydrolase</keyword>
<evidence type="ECO:0000256" key="2">
    <source>
        <dbReference type="ARBA" id="ARBA00022670"/>
    </source>
</evidence>
<evidence type="ECO:0000259" key="4">
    <source>
        <dbReference type="PROSITE" id="PS50106"/>
    </source>
</evidence>
<feature type="domain" description="PDZ" evidence="4">
    <location>
        <begin position="277"/>
        <end position="364"/>
    </location>
</feature>
<dbReference type="PRINTS" id="PR00834">
    <property type="entry name" value="PROTEASES2C"/>
</dbReference>
<dbReference type="PATRIC" id="fig|1618490.4.peg.841"/>
<dbReference type="InterPro" id="IPR009003">
    <property type="entry name" value="Peptidase_S1_PA"/>
</dbReference>
<dbReference type="SUPFAM" id="SSF50494">
    <property type="entry name" value="Trypsin-like serine proteases"/>
    <property type="match status" value="1"/>
</dbReference>
<evidence type="ECO:0000313" key="6">
    <source>
        <dbReference type="Proteomes" id="UP000034406"/>
    </source>
</evidence>
<accession>A0A0G0JKX1</accession>
<dbReference type="InterPro" id="IPR001940">
    <property type="entry name" value="Peptidase_S1C"/>
</dbReference>
<dbReference type="SMART" id="SM00228">
    <property type="entry name" value="PDZ"/>
    <property type="match status" value="1"/>
</dbReference>
<comment type="caution">
    <text evidence="5">The sequence shown here is derived from an EMBL/GenBank/DDBJ whole genome shotgun (WGS) entry which is preliminary data.</text>
</comment>
<sequence>MKLNTLKIFLVGLFLGFLLTGAILTGAVIDRIKGIALVDNFVSRMGSVGGSAVLKQEVLDQESVVTSVVERATPSVVTVSISKTQVQNNNPFGFDFFGNFFGIPGDTQIETQQIEQDIGTGFIISSDGLIVTNKHVVSDTSAKYRVVIGKEEVVEVTEIYRDPVNDLAILKVKKNNLKTVELGDSGKLKVGQTVIAIGTALGEFRSTVTTGVISGLGRGITAGSPFEGSEKLDNVIQTDAAINPGNSGGPLFDTSGKVIGVNVAVSQQGQNIGFALPINIVKDSINNFKTTGEFERPYIGVAYKQITKQSALLNEVPQGAYVSEVISGSPAEKAGIKIGDIITEIGGNKLTDSSDTSLIELINKRKIGDKVEIKLWRDGKEQSVTVTLEKRSQ</sequence>
<dbReference type="Gene3D" id="2.40.10.10">
    <property type="entry name" value="Trypsin-like serine proteases"/>
    <property type="match status" value="2"/>
</dbReference>
<evidence type="ECO:0000256" key="3">
    <source>
        <dbReference type="ARBA" id="ARBA00022801"/>
    </source>
</evidence>